<evidence type="ECO:0000256" key="1">
    <source>
        <dbReference type="SAM" id="MobiDB-lite"/>
    </source>
</evidence>
<keyword evidence="2" id="KW-0472">Membrane</keyword>
<feature type="region of interest" description="Disordered" evidence="1">
    <location>
        <begin position="294"/>
        <end position="348"/>
    </location>
</feature>
<evidence type="ECO:0000256" key="2">
    <source>
        <dbReference type="SAM" id="Phobius"/>
    </source>
</evidence>
<feature type="transmembrane region" description="Helical" evidence="2">
    <location>
        <begin position="80"/>
        <end position="100"/>
    </location>
</feature>
<organism evidence="4">
    <name type="scientific">Caenorhabditis remanei</name>
    <name type="common">Caenorhabditis vulgaris</name>
    <dbReference type="NCBI Taxonomy" id="31234"/>
    <lineage>
        <taxon>Eukaryota</taxon>
        <taxon>Metazoa</taxon>
        <taxon>Ecdysozoa</taxon>
        <taxon>Nematoda</taxon>
        <taxon>Chromadorea</taxon>
        <taxon>Rhabditida</taxon>
        <taxon>Rhabditina</taxon>
        <taxon>Rhabditomorpha</taxon>
        <taxon>Rhabditoidea</taxon>
        <taxon>Rhabditidae</taxon>
        <taxon>Peloderinae</taxon>
        <taxon>Caenorhabditis</taxon>
    </lineage>
</organism>
<dbReference type="HOGENOM" id="CLU_079721_0_0_1"/>
<keyword evidence="4" id="KW-1185">Reference proteome</keyword>
<feature type="transmembrane region" description="Helical" evidence="2">
    <location>
        <begin position="133"/>
        <end position="153"/>
    </location>
</feature>
<evidence type="ECO:0008006" key="5">
    <source>
        <dbReference type="Google" id="ProtNLM"/>
    </source>
</evidence>
<feature type="transmembrane region" description="Helical" evidence="2">
    <location>
        <begin position="179"/>
        <end position="197"/>
    </location>
</feature>
<keyword evidence="2" id="KW-0812">Transmembrane</keyword>
<feature type="compositionally biased region" description="Polar residues" evidence="1">
    <location>
        <begin position="317"/>
        <end position="326"/>
    </location>
</feature>
<reference evidence="3" key="1">
    <citation type="submission" date="2007-07" db="EMBL/GenBank/DDBJ databases">
        <title>PCAP assembly of the Caenorhabditis remanei genome.</title>
        <authorList>
            <consortium name="The Caenorhabditis remanei Sequencing Consortium"/>
            <person name="Wilson R.K."/>
        </authorList>
    </citation>
    <scope>NUCLEOTIDE SEQUENCE [LARGE SCALE GENOMIC DNA]</scope>
    <source>
        <strain evidence="3">PB4641</strain>
    </source>
</reference>
<feature type="compositionally biased region" description="Basic residues" evidence="1">
    <location>
        <begin position="338"/>
        <end position="348"/>
    </location>
</feature>
<dbReference type="InParanoid" id="E3MY65"/>
<proteinExistence type="predicted"/>
<gene>
    <name evidence="3" type="ORF">CRE_31357</name>
</gene>
<accession>E3MY65</accession>
<dbReference type="AlphaFoldDB" id="E3MY65"/>
<feature type="transmembrane region" description="Helical" evidence="2">
    <location>
        <begin position="23"/>
        <end position="44"/>
    </location>
</feature>
<dbReference type="EMBL" id="DS268495">
    <property type="protein sequence ID" value="EFP11958.1"/>
    <property type="molecule type" value="Genomic_DNA"/>
</dbReference>
<keyword evidence="2" id="KW-1133">Transmembrane helix</keyword>
<protein>
    <recommendedName>
        <fullName evidence="5">Aquaporin</fullName>
    </recommendedName>
</protein>
<dbReference type="Proteomes" id="UP000008281">
    <property type="component" value="Unassembled WGS sequence"/>
</dbReference>
<feature type="compositionally biased region" description="Acidic residues" evidence="1">
    <location>
        <begin position="297"/>
        <end position="316"/>
    </location>
</feature>
<evidence type="ECO:0000313" key="3">
    <source>
        <dbReference type="EMBL" id="EFP11958.1"/>
    </source>
</evidence>
<evidence type="ECO:0000313" key="4">
    <source>
        <dbReference type="Proteomes" id="UP000008281"/>
    </source>
</evidence>
<sequence length="348" mass="40238">MDDDANKIIKLINLFEVVPENPIHVIVSFVLAIIALAIVVFLIRKLTAKFQPVIRIILKEFIAVVCYSLCYHSQELMLHHLGYPGMFCAILFQMLIFLSVNKKNGGNLLILMDEMTRKDTAIGSRKVGEENTWWYFLTFTTHVLGAVFTSFMLTKYNQLPTCTSLYNLSVYEGGVKPKIAFVILSEFLGGFFFNLFLRYFNRNHTVIALAYAIISTSSRSAIGVYSAQLHTFVIRFISCSDVVENGFWGFTVPTMTLPSFMGWIFASQFGGWESLKSIWWLRLERIERMERLAAERAEEEQEEEQEEEEVPEEDEPGQQNQENQKTGVWKQKQEDKVNKKKKKNKNRF</sequence>
<name>E3MY65_CAERE</name>